<dbReference type="OrthoDB" id="9808735at2"/>
<reference evidence="3 4" key="1">
    <citation type="submission" date="2015-09" db="EMBL/GenBank/DDBJ databases">
        <authorList>
            <consortium name="Swine Surveillance"/>
        </authorList>
    </citation>
    <scope>NUCLEOTIDE SEQUENCE [LARGE SCALE GENOMIC DNA]</scope>
    <source>
        <strain evidence="3 4">CECT 7688</strain>
    </source>
</reference>
<dbReference type="GO" id="GO:0002098">
    <property type="term" value="P:tRNA wobble uridine modification"/>
    <property type="evidence" value="ECO:0007669"/>
    <property type="project" value="InterPro"/>
</dbReference>
<dbReference type="RefSeq" id="WP_058240833.1">
    <property type="nucleotide sequence ID" value="NZ_CYPW01000027.1"/>
</dbReference>
<gene>
    <name evidence="3" type="primary">selU</name>
    <name evidence="3" type="ORF">SHM7688_03161</name>
</gene>
<dbReference type="EMBL" id="CYPW01000027">
    <property type="protein sequence ID" value="CUH53702.1"/>
    <property type="molecule type" value="Genomic_DNA"/>
</dbReference>
<proteinExistence type="predicted"/>
<protein>
    <submittedName>
        <fullName evidence="3">tRNA 2-selenouridine synthase</fullName>
        <ecNumber evidence="3">2.9.1.-</ecNumber>
    </submittedName>
</protein>
<accession>A0A0P1FEV0</accession>
<dbReference type="SUPFAM" id="SSF52821">
    <property type="entry name" value="Rhodanese/Cell cycle control phosphatase"/>
    <property type="match status" value="1"/>
</dbReference>
<dbReference type="GO" id="GO:0043828">
    <property type="term" value="F:tRNA 2-selenouridine synthase activity"/>
    <property type="evidence" value="ECO:0007669"/>
    <property type="project" value="InterPro"/>
</dbReference>
<dbReference type="PANTHER" id="PTHR30401">
    <property type="entry name" value="TRNA 2-SELENOURIDINE SYNTHASE"/>
    <property type="match status" value="1"/>
</dbReference>
<dbReference type="NCBIfam" id="TIGR03167">
    <property type="entry name" value="tRNA_sel_U_synt"/>
    <property type="match status" value="1"/>
</dbReference>
<dbReference type="Pfam" id="PF26341">
    <property type="entry name" value="AAA_SelU"/>
    <property type="match status" value="1"/>
</dbReference>
<dbReference type="PROSITE" id="PS00380">
    <property type="entry name" value="RHODANESE_1"/>
    <property type="match status" value="1"/>
</dbReference>
<dbReference type="NCBIfam" id="NF008752">
    <property type="entry name" value="PRK11784.1-4"/>
    <property type="match status" value="1"/>
</dbReference>
<dbReference type="InterPro" id="IPR036873">
    <property type="entry name" value="Rhodanese-like_dom_sf"/>
</dbReference>
<dbReference type="NCBIfam" id="NF008750">
    <property type="entry name" value="PRK11784.1-2"/>
    <property type="match status" value="1"/>
</dbReference>
<dbReference type="InterPro" id="IPR001763">
    <property type="entry name" value="Rhodanese-like_dom"/>
</dbReference>
<keyword evidence="4" id="KW-1185">Reference proteome</keyword>
<dbReference type="InterPro" id="IPR001307">
    <property type="entry name" value="Thiosulphate_STrfase_CS"/>
</dbReference>
<dbReference type="InterPro" id="IPR017582">
    <property type="entry name" value="SelU"/>
</dbReference>
<evidence type="ECO:0000313" key="4">
    <source>
        <dbReference type="Proteomes" id="UP000054823"/>
    </source>
</evidence>
<name>A0A0P1FEV0_9RHOB</name>
<sequence length="350" mass="38290">MPLTLTQLSDLATLPFDEIIDVRSPAEFAEDHIPGAINLPAMSNAERAKVGTIYVQDSPFKARKIGAAIVSRSMAAHLEGPLAERDGSYRPLVYCWRGGQRSGSVAIILKQIGWRADTVEGGYQAYRRLVSKALYDGRMPCPIVLIDGGTGTAKTRLLDHLAQQGAQTLDLEAMAEHRGSLFGPMGANQPSQKAFESRLAMGIAGLDPARPVYVEAESSKIGRLILPPSLWQAMIAAPTLRLNAPLDARVAHLITAYPDMRADTDKLLQVLEQLTSYHGHDCVTQWKALVAAQDYPSLTRALIETHYDPRYRRISRNHAAKAQELFLEDLSDATLAQTASKIIARQQADA</sequence>
<dbReference type="Gene3D" id="3.40.250.10">
    <property type="entry name" value="Rhodanese-like domain"/>
    <property type="match status" value="1"/>
</dbReference>
<evidence type="ECO:0000256" key="1">
    <source>
        <dbReference type="ARBA" id="ARBA00023266"/>
    </source>
</evidence>
<dbReference type="Pfam" id="PF00581">
    <property type="entry name" value="Rhodanese"/>
    <property type="match status" value="1"/>
</dbReference>
<evidence type="ECO:0000313" key="3">
    <source>
        <dbReference type="EMBL" id="CUH53702.1"/>
    </source>
</evidence>
<dbReference type="GO" id="GO:0004792">
    <property type="term" value="F:thiosulfate-cyanide sulfurtransferase activity"/>
    <property type="evidence" value="ECO:0007669"/>
    <property type="project" value="InterPro"/>
</dbReference>
<dbReference type="PANTHER" id="PTHR30401:SF0">
    <property type="entry name" value="TRNA 2-SELENOURIDINE SYNTHASE"/>
    <property type="match status" value="1"/>
</dbReference>
<keyword evidence="3" id="KW-0808">Transferase</keyword>
<dbReference type="EC" id="2.9.1.-" evidence="3"/>
<evidence type="ECO:0000259" key="2">
    <source>
        <dbReference type="PROSITE" id="PS50206"/>
    </source>
</evidence>
<dbReference type="SMART" id="SM00450">
    <property type="entry name" value="RHOD"/>
    <property type="match status" value="1"/>
</dbReference>
<dbReference type="PROSITE" id="PS50206">
    <property type="entry name" value="RHODANESE_3"/>
    <property type="match status" value="1"/>
</dbReference>
<dbReference type="Proteomes" id="UP000054823">
    <property type="component" value="Unassembled WGS sequence"/>
</dbReference>
<feature type="domain" description="Rhodanese" evidence="2">
    <location>
        <begin position="19"/>
        <end position="135"/>
    </location>
</feature>
<dbReference type="InterPro" id="IPR058840">
    <property type="entry name" value="AAA_SelU"/>
</dbReference>
<keyword evidence="1" id="KW-0711">Selenium</keyword>
<dbReference type="AlphaFoldDB" id="A0A0P1FEV0"/>
<organism evidence="3 4">
    <name type="scientific">Shimia marina</name>
    <dbReference type="NCBI Taxonomy" id="321267"/>
    <lineage>
        <taxon>Bacteria</taxon>
        <taxon>Pseudomonadati</taxon>
        <taxon>Pseudomonadota</taxon>
        <taxon>Alphaproteobacteria</taxon>
        <taxon>Rhodobacterales</taxon>
        <taxon>Roseobacteraceae</taxon>
    </lineage>
</organism>